<dbReference type="FunFam" id="3.30.565.10:FF:000007">
    <property type="entry name" value="Mitochondrial pyruvate dehydrogenase kinase isoform 2"/>
    <property type="match status" value="1"/>
</dbReference>
<evidence type="ECO:0000259" key="10">
    <source>
        <dbReference type="PROSITE" id="PS50109"/>
    </source>
</evidence>
<evidence type="ECO:0000313" key="11">
    <source>
        <dbReference type="Ensembl" id="ENSGACP00000055660.1"/>
    </source>
</evidence>
<accession>A0AAQ4QXM2</accession>
<dbReference type="GeneTree" id="ENSGT01030000234646"/>
<sequence>MRILRFLRSSVSVGKNIDYYSKFSPSPLSMKQFLDFGSENACEKTSFTFLRHELPVRLANIMKEINLLPDNLLRTPSVRLVQGWYMQSLQEILEFKEKNAGDDKVTYDFTEAVIRIRNRHNDVIPTMAQGVVEYKETHGTDPVVSQNVQYFLDRFYMSRISIRMLLNQHTLLFGVNVKVNPAHPKQIGSIDPNCCVSDDAALTNVTPMKMHGTSATVQPVTVVYVPSHLYHMVFELFKNAMRATMELYGDAMEYPPIHAQVALGTEDLTVKVSDRGGGVPLRKIDRLFTYTYSTAPRPSSDGARAAPLAGYGHGLPISRLYARYFQGDLKLYSLEGYGTDAVIYIRALSTESIERLPVYNKSAWKHYKTIQEADDWCVPSKEPKDMTTFRSF</sequence>
<evidence type="ECO:0000256" key="9">
    <source>
        <dbReference type="RuleBase" id="RU366032"/>
    </source>
</evidence>
<dbReference type="SMART" id="SM00387">
    <property type="entry name" value="HATPase_c"/>
    <property type="match status" value="1"/>
</dbReference>
<reference evidence="11 12" key="1">
    <citation type="journal article" date="2021" name="G3 (Bethesda)">
        <title>Improved contiguity of the threespine stickleback genome using long-read sequencing.</title>
        <authorList>
            <person name="Nath S."/>
            <person name="Shaw D.E."/>
            <person name="White M.A."/>
        </authorList>
    </citation>
    <scope>NUCLEOTIDE SEQUENCE [LARGE SCALE GENOMIC DNA]</scope>
    <source>
        <strain evidence="11 12">Lake Benthic</strain>
    </source>
</reference>
<dbReference type="GO" id="GO:0010906">
    <property type="term" value="P:regulation of glucose metabolic process"/>
    <property type="evidence" value="ECO:0007669"/>
    <property type="project" value="TreeGrafter"/>
</dbReference>
<keyword evidence="12" id="KW-1185">Reference proteome</keyword>
<keyword evidence="7" id="KW-0809">Transit peptide</keyword>
<evidence type="ECO:0000256" key="8">
    <source>
        <dbReference type="ARBA" id="ARBA00023128"/>
    </source>
</evidence>
<evidence type="ECO:0000256" key="1">
    <source>
        <dbReference type="ARBA" id="ARBA00004305"/>
    </source>
</evidence>
<proteinExistence type="inferred from homology"/>
<dbReference type="Proteomes" id="UP000007635">
    <property type="component" value="Chromosome XVI"/>
</dbReference>
<evidence type="ECO:0000256" key="4">
    <source>
        <dbReference type="ARBA" id="ARBA00022741"/>
    </source>
</evidence>
<comment type="similarity">
    <text evidence="2 9">Belongs to the PDK/BCKDK protein kinase family.</text>
</comment>
<dbReference type="CDD" id="cd16929">
    <property type="entry name" value="HATPase_PDK-like"/>
    <property type="match status" value="1"/>
</dbReference>
<feature type="domain" description="Histidine kinase" evidence="10">
    <location>
        <begin position="226"/>
        <end position="349"/>
    </location>
</feature>
<organism evidence="11 12">
    <name type="scientific">Gasterosteus aculeatus aculeatus</name>
    <name type="common">three-spined stickleback</name>
    <dbReference type="NCBI Taxonomy" id="481459"/>
    <lineage>
        <taxon>Eukaryota</taxon>
        <taxon>Metazoa</taxon>
        <taxon>Chordata</taxon>
        <taxon>Craniata</taxon>
        <taxon>Vertebrata</taxon>
        <taxon>Euteleostomi</taxon>
        <taxon>Actinopterygii</taxon>
        <taxon>Neopterygii</taxon>
        <taxon>Teleostei</taxon>
        <taxon>Neoteleostei</taxon>
        <taxon>Acanthomorphata</taxon>
        <taxon>Eupercaria</taxon>
        <taxon>Perciformes</taxon>
        <taxon>Cottioidei</taxon>
        <taxon>Gasterosteales</taxon>
        <taxon>Gasterosteidae</taxon>
        <taxon>Gasterosteus</taxon>
    </lineage>
</organism>
<dbReference type="InterPro" id="IPR039028">
    <property type="entry name" value="BCKD/PDK"/>
</dbReference>
<protein>
    <recommendedName>
        <fullName evidence="9">Protein-serine/threonine kinase</fullName>
        <ecNumber evidence="9">2.7.11.-</ecNumber>
    </recommendedName>
</protein>
<dbReference type="PANTHER" id="PTHR11947:SF14">
    <property type="entry name" value="[PYRUVATE DEHYDROGENASE (ACETYL-TRANSFERRING)] KINASE ISOZYME 1, MITOCHONDRIAL"/>
    <property type="match status" value="1"/>
</dbReference>
<dbReference type="GO" id="GO:0004740">
    <property type="term" value="F:pyruvate dehydrogenase (acetyl-transferring) kinase activity"/>
    <property type="evidence" value="ECO:0007669"/>
    <property type="project" value="TreeGrafter"/>
</dbReference>
<evidence type="ECO:0000256" key="2">
    <source>
        <dbReference type="ARBA" id="ARBA00006155"/>
    </source>
</evidence>
<dbReference type="InterPro" id="IPR003594">
    <property type="entry name" value="HATPase_dom"/>
</dbReference>
<dbReference type="PROSITE" id="PS50109">
    <property type="entry name" value="HIS_KIN"/>
    <property type="match status" value="1"/>
</dbReference>
<dbReference type="SUPFAM" id="SSF69012">
    <property type="entry name" value="alpha-ketoacid dehydrogenase kinase, N-terminal domain"/>
    <property type="match status" value="1"/>
</dbReference>
<evidence type="ECO:0000256" key="5">
    <source>
        <dbReference type="ARBA" id="ARBA00022777"/>
    </source>
</evidence>
<evidence type="ECO:0000256" key="3">
    <source>
        <dbReference type="ARBA" id="ARBA00022679"/>
    </source>
</evidence>
<keyword evidence="6 9" id="KW-0067">ATP-binding</keyword>
<reference evidence="11" key="2">
    <citation type="submission" date="2025-08" db="UniProtKB">
        <authorList>
            <consortium name="Ensembl"/>
        </authorList>
    </citation>
    <scope>IDENTIFICATION</scope>
</reference>
<dbReference type="InterPro" id="IPR036784">
    <property type="entry name" value="AK/P_DHK_N_sf"/>
</dbReference>
<dbReference type="AlphaFoldDB" id="A0AAQ4QXM2"/>
<reference evidence="11" key="3">
    <citation type="submission" date="2025-09" db="UniProtKB">
        <authorList>
            <consortium name="Ensembl"/>
        </authorList>
    </citation>
    <scope>IDENTIFICATION</scope>
</reference>
<dbReference type="SUPFAM" id="SSF55874">
    <property type="entry name" value="ATPase domain of HSP90 chaperone/DNA topoisomerase II/histidine kinase"/>
    <property type="match status" value="1"/>
</dbReference>
<keyword evidence="5 9" id="KW-0418">Kinase</keyword>
<keyword evidence="3 9" id="KW-0808">Transferase</keyword>
<dbReference type="Gene3D" id="1.20.140.20">
    <property type="entry name" value="Alpha-ketoacid/pyruvate dehydrogenase kinase, N-terminal domain"/>
    <property type="match status" value="1"/>
</dbReference>
<dbReference type="EC" id="2.7.11.-" evidence="9"/>
<dbReference type="InterPro" id="IPR005467">
    <property type="entry name" value="His_kinase_dom"/>
</dbReference>
<dbReference type="Pfam" id="PF10436">
    <property type="entry name" value="BCDHK_Adom3"/>
    <property type="match status" value="1"/>
</dbReference>
<dbReference type="Pfam" id="PF02518">
    <property type="entry name" value="HATPase_c"/>
    <property type="match status" value="1"/>
</dbReference>
<name>A0AAQ4QXM2_GASAC</name>
<dbReference type="Gene3D" id="3.30.565.10">
    <property type="entry name" value="Histidine kinase-like ATPase, C-terminal domain"/>
    <property type="match status" value="1"/>
</dbReference>
<dbReference type="FunFam" id="1.20.140.20:FF:000001">
    <property type="entry name" value="[Pyruvate dehydrogenase (acetyl-transferring)] kinase isozyme 2, mitochondrial"/>
    <property type="match status" value="1"/>
</dbReference>
<dbReference type="InterPro" id="IPR018955">
    <property type="entry name" value="BCDHK/PDK_N"/>
</dbReference>
<dbReference type="InterPro" id="IPR036890">
    <property type="entry name" value="HATPase_C_sf"/>
</dbReference>
<evidence type="ECO:0000256" key="6">
    <source>
        <dbReference type="ARBA" id="ARBA00022840"/>
    </source>
</evidence>
<evidence type="ECO:0000256" key="7">
    <source>
        <dbReference type="ARBA" id="ARBA00022946"/>
    </source>
</evidence>
<dbReference type="GO" id="GO:0005524">
    <property type="term" value="F:ATP binding"/>
    <property type="evidence" value="ECO:0007669"/>
    <property type="project" value="UniProtKB-UniRule"/>
</dbReference>
<dbReference type="PANTHER" id="PTHR11947">
    <property type="entry name" value="PYRUVATE DEHYDROGENASE KINASE"/>
    <property type="match status" value="1"/>
</dbReference>
<keyword evidence="8 9" id="KW-0496">Mitochondrion</keyword>
<comment type="subcellular location">
    <subcellularLocation>
        <location evidence="1 9">Mitochondrion matrix</location>
    </subcellularLocation>
</comment>
<dbReference type="GO" id="GO:0005759">
    <property type="term" value="C:mitochondrial matrix"/>
    <property type="evidence" value="ECO:0007669"/>
    <property type="project" value="UniProtKB-SubCell"/>
</dbReference>
<keyword evidence="4 9" id="KW-0547">Nucleotide-binding</keyword>
<dbReference type="Ensembl" id="ENSGACT00000077507.1">
    <property type="protein sequence ID" value="ENSGACP00000055660.1"/>
    <property type="gene ID" value="ENSGACG00000004843.2"/>
</dbReference>
<evidence type="ECO:0000313" key="12">
    <source>
        <dbReference type="Proteomes" id="UP000007635"/>
    </source>
</evidence>